<dbReference type="AlphaFoldDB" id="A0A9X1DET7"/>
<dbReference type="EMBL" id="JAHGAW010000009">
    <property type="protein sequence ID" value="MBT2188238.1"/>
    <property type="molecule type" value="Genomic_DNA"/>
</dbReference>
<reference evidence="8" key="1">
    <citation type="submission" date="2021-05" db="EMBL/GenBank/DDBJ databases">
        <title>Genome of Sphingobium sp. strain.</title>
        <authorList>
            <person name="Fan R."/>
        </authorList>
    </citation>
    <scope>NUCLEOTIDE SEQUENCE</scope>
    <source>
        <strain evidence="8">H33</strain>
    </source>
</reference>
<dbReference type="Gene3D" id="3.40.50.360">
    <property type="match status" value="1"/>
</dbReference>
<dbReference type="Pfam" id="PF02525">
    <property type="entry name" value="Flavodoxin_2"/>
    <property type="match status" value="1"/>
</dbReference>
<keyword evidence="3 6" id="KW-0560">Oxidoreductase</keyword>
<protein>
    <recommendedName>
        <fullName evidence="6">FMN dependent NADH:quinone oxidoreductase</fullName>
        <ecNumber evidence="6">1.6.5.-</ecNumber>
    </recommendedName>
    <alternativeName>
        <fullName evidence="6">Azo-dye reductase</fullName>
    </alternativeName>
    <alternativeName>
        <fullName evidence="6">FMN-dependent NADH-azo compound oxidoreductase</fullName>
    </alternativeName>
    <alternativeName>
        <fullName evidence="6">FMN-dependent NADH-azoreductase</fullName>
        <ecNumber evidence="6">1.7.1.17</ecNumber>
    </alternativeName>
</protein>
<dbReference type="InterPro" id="IPR023048">
    <property type="entry name" value="NADH:quinone_OxRdtase_FMN_depd"/>
</dbReference>
<comment type="caution">
    <text evidence="6">Lacks conserved residue(s) required for the propagation of feature annotation.</text>
</comment>
<dbReference type="InterPro" id="IPR003680">
    <property type="entry name" value="Flavodoxin_fold"/>
</dbReference>
<keyword evidence="4 6" id="KW-0520">NAD</keyword>
<dbReference type="Proteomes" id="UP001138757">
    <property type="component" value="Unassembled WGS sequence"/>
</dbReference>
<dbReference type="InterPro" id="IPR029039">
    <property type="entry name" value="Flavoprotein-like_sf"/>
</dbReference>
<comment type="function">
    <text evidence="6">Also exhibits azoreductase activity. Catalyzes the reductive cleavage of the azo bond in aromatic azo compounds to the corresponding amines.</text>
</comment>
<dbReference type="GO" id="GO:0016655">
    <property type="term" value="F:oxidoreductase activity, acting on NAD(P)H, quinone or similar compound as acceptor"/>
    <property type="evidence" value="ECO:0007669"/>
    <property type="project" value="InterPro"/>
</dbReference>
<evidence type="ECO:0000256" key="1">
    <source>
        <dbReference type="ARBA" id="ARBA00022630"/>
    </source>
</evidence>
<dbReference type="GO" id="GO:0009055">
    <property type="term" value="F:electron transfer activity"/>
    <property type="evidence" value="ECO:0007669"/>
    <property type="project" value="UniProtKB-UniRule"/>
</dbReference>
<feature type="binding site" evidence="6">
    <location>
        <position position="10"/>
    </location>
    <ligand>
        <name>FMN</name>
        <dbReference type="ChEBI" id="CHEBI:58210"/>
    </ligand>
</feature>
<accession>A0A9X1DET7</accession>
<comment type="subunit">
    <text evidence="6">Homodimer.</text>
</comment>
<comment type="similarity">
    <text evidence="6">Belongs to the azoreductase type 1 family.</text>
</comment>
<dbReference type="GO" id="GO:0016652">
    <property type="term" value="F:oxidoreductase activity, acting on NAD(P)H as acceptor"/>
    <property type="evidence" value="ECO:0007669"/>
    <property type="project" value="UniProtKB-UniRule"/>
</dbReference>
<gene>
    <name evidence="6" type="primary">azoR</name>
    <name evidence="8" type="ORF">KK488_14880</name>
</gene>
<keyword evidence="2 6" id="KW-0288">FMN</keyword>
<feature type="domain" description="Flavodoxin-like fold" evidence="7">
    <location>
        <begin position="2"/>
        <end position="197"/>
    </location>
</feature>
<keyword evidence="9" id="KW-1185">Reference proteome</keyword>
<evidence type="ECO:0000259" key="7">
    <source>
        <dbReference type="Pfam" id="PF02525"/>
    </source>
</evidence>
<evidence type="ECO:0000313" key="8">
    <source>
        <dbReference type="EMBL" id="MBT2188238.1"/>
    </source>
</evidence>
<dbReference type="PANTHER" id="PTHR43741:SF4">
    <property type="entry name" value="FMN-DEPENDENT NADH:QUINONE OXIDOREDUCTASE"/>
    <property type="match status" value="1"/>
</dbReference>
<dbReference type="PANTHER" id="PTHR43741">
    <property type="entry name" value="FMN-DEPENDENT NADH-AZOREDUCTASE 1"/>
    <property type="match status" value="1"/>
</dbReference>
<comment type="catalytic activity">
    <reaction evidence="6">
        <text>2 a quinone + NADH + H(+) = 2 a 1,4-benzosemiquinone + NAD(+)</text>
        <dbReference type="Rhea" id="RHEA:65952"/>
        <dbReference type="ChEBI" id="CHEBI:15378"/>
        <dbReference type="ChEBI" id="CHEBI:57540"/>
        <dbReference type="ChEBI" id="CHEBI:57945"/>
        <dbReference type="ChEBI" id="CHEBI:132124"/>
        <dbReference type="ChEBI" id="CHEBI:134225"/>
    </reaction>
</comment>
<evidence type="ECO:0000256" key="3">
    <source>
        <dbReference type="ARBA" id="ARBA00023002"/>
    </source>
</evidence>
<evidence type="ECO:0000256" key="2">
    <source>
        <dbReference type="ARBA" id="ARBA00022643"/>
    </source>
</evidence>
<evidence type="ECO:0000256" key="6">
    <source>
        <dbReference type="HAMAP-Rule" id="MF_01216"/>
    </source>
</evidence>
<evidence type="ECO:0000313" key="9">
    <source>
        <dbReference type="Proteomes" id="UP001138757"/>
    </source>
</evidence>
<dbReference type="InterPro" id="IPR050104">
    <property type="entry name" value="FMN-dep_NADH:Q_OxRdtase_AzoR1"/>
</dbReference>
<name>A0A9X1DET7_9SPHN</name>
<comment type="function">
    <text evidence="6">Quinone reductase that provides resistance to thiol-specific stress caused by electrophilic quinones.</text>
</comment>
<evidence type="ECO:0000256" key="5">
    <source>
        <dbReference type="ARBA" id="ARBA00048542"/>
    </source>
</evidence>
<feature type="binding site" evidence="6">
    <location>
        <begin position="141"/>
        <end position="144"/>
    </location>
    <ligand>
        <name>FMN</name>
        <dbReference type="ChEBI" id="CHEBI:58210"/>
    </ligand>
</feature>
<dbReference type="EC" id="1.7.1.17" evidence="6"/>
<sequence length="202" mass="22207">MSKLLHIQSSPNLDGSITRTLSDEFVATWAASHPETEVETLDLARDPVPHWGPDAIRGFMTVEGQRTPAGQAAVDLSEKLIQQVEAAKILVIGCPMYNMSMPTQLKSWIDHLTRAGRTFKFTGQGQYKGLIWNKKAFVILSRGGDYSAPPASAADFQEPLLRANLGLIGITDVTFIRAEGQRLQEAPTYIEKARETIAWIAG</sequence>
<proteinExistence type="inferred from homology"/>
<dbReference type="HAMAP" id="MF_01216">
    <property type="entry name" value="Azoreductase_type1"/>
    <property type="match status" value="1"/>
</dbReference>
<comment type="catalytic activity">
    <reaction evidence="5">
        <text>N,N-dimethyl-1,4-phenylenediamine + anthranilate + 2 NAD(+) = 2-(4-dimethylaminophenyl)diazenylbenzoate + 2 NADH + 2 H(+)</text>
        <dbReference type="Rhea" id="RHEA:55872"/>
        <dbReference type="ChEBI" id="CHEBI:15378"/>
        <dbReference type="ChEBI" id="CHEBI:15783"/>
        <dbReference type="ChEBI" id="CHEBI:16567"/>
        <dbReference type="ChEBI" id="CHEBI:57540"/>
        <dbReference type="ChEBI" id="CHEBI:57945"/>
        <dbReference type="ChEBI" id="CHEBI:71579"/>
        <dbReference type="EC" id="1.7.1.17"/>
    </reaction>
    <physiologicalReaction direction="right-to-left" evidence="5">
        <dbReference type="Rhea" id="RHEA:55874"/>
    </physiologicalReaction>
</comment>
<evidence type="ECO:0000256" key="4">
    <source>
        <dbReference type="ARBA" id="ARBA00023027"/>
    </source>
</evidence>
<dbReference type="SUPFAM" id="SSF52218">
    <property type="entry name" value="Flavoproteins"/>
    <property type="match status" value="1"/>
</dbReference>
<dbReference type="RefSeq" id="WP_214624487.1">
    <property type="nucleotide sequence ID" value="NZ_JAHGAW010000009.1"/>
</dbReference>
<dbReference type="EC" id="1.6.5.-" evidence="6"/>
<dbReference type="GO" id="GO:0010181">
    <property type="term" value="F:FMN binding"/>
    <property type="evidence" value="ECO:0007669"/>
    <property type="project" value="UniProtKB-UniRule"/>
</dbReference>
<keyword evidence="1 6" id="KW-0285">Flavoprotein</keyword>
<comment type="cofactor">
    <cofactor evidence="6">
        <name>FMN</name>
        <dbReference type="ChEBI" id="CHEBI:58210"/>
    </cofactor>
    <text evidence="6">Binds 1 FMN per subunit.</text>
</comment>
<organism evidence="8 9">
    <name type="scientific">Sphingobium nicotianae</name>
    <dbReference type="NCBI Taxonomy" id="2782607"/>
    <lineage>
        <taxon>Bacteria</taxon>
        <taxon>Pseudomonadati</taxon>
        <taxon>Pseudomonadota</taxon>
        <taxon>Alphaproteobacteria</taxon>
        <taxon>Sphingomonadales</taxon>
        <taxon>Sphingomonadaceae</taxon>
        <taxon>Sphingobium</taxon>
    </lineage>
</organism>
<comment type="caution">
    <text evidence="8">The sequence shown here is derived from an EMBL/GenBank/DDBJ whole genome shotgun (WGS) entry which is preliminary data.</text>
</comment>